<reference evidence="4 5" key="1">
    <citation type="submission" date="2020-02" db="EMBL/GenBank/DDBJ databases">
        <title>Draft genome sequence of Haematococcus lacustris strain NIES-144.</title>
        <authorList>
            <person name="Morimoto D."/>
            <person name="Nakagawa S."/>
            <person name="Yoshida T."/>
            <person name="Sawayama S."/>
        </authorList>
    </citation>
    <scope>NUCLEOTIDE SEQUENCE [LARGE SCALE GENOMIC DNA]</scope>
    <source>
        <strain evidence="4 5">NIES-144</strain>
    </source>
</reference>
<evidence type="ECO:0000256" key="1">
    <source>
        <dbReference type="ARBA" id="ARBA00022801"/>
    </source>
</evidence>
<feature type="compositionally biased region" description="Low complexity" evidence="2">
    <location>
        <begin position="222"/>
        <end position="239"/>
    </location>
</feature>
<keyword evidence="1" id="KW-0378">Hydrolase</keyword>
<evidence type="ECO:0000256" key="2">
    <source>
        <dbReference type="SAM" id="MobiDB-lite"/>
    </source>
</evidence>
<evidence type="ECO:0000259" key="3">
    <source>
        <dbReference type="Pfam" id="PF02129"/>
    </source>
</evidence>
<sequence length="452" mass="48651">MCRPQQQEAKLSAALLRAADIVYGFPGEALAIESAARSPDNERLELGSGVVRTTVHFPCSGERCQAWLYTPRPSHRPPPPVIVMAAGLGVQRDHKLPGIAEHFASHGYAALLFDYRGWGGSGGLPRHLVNGRQHVLDYHAAVQHIQSSHGFDGRIDPGRVVLWGSSYSGGHSLVAASHPGPNQRHIRAVIAMEPYVSGALALKALFSAALSRSGRMPPSPAPATTSPSEPASAPAPRATHPTVTMNTDQTMPQLLSVVDGVLRWVRLLGAAAYDAGRGALGLPAIYIPLVLPDTDVKRNVTGASGWLQWLYPYHQHLSMGIMPEVDYSTFMSSRPKTMLGGWVNLVAPRLVWRHLLYSPLAHVEHLSCPVLLIAGGDDTTTTPHSIQTAAEFLRRKERGVTVEYVEVAGRTHISLYNAPQLLPTMTRLARVVARPGTPPGSARRPAPTSSSA</sequence>
<protein>
    <recommendedName>
        <fullName evidence="3">Xaa-Pro dipeptidyl-peptidase-like domain-containing protein</fullName>
    </recommendedName>
</protein>
<proteinExistence type="predicted"/>
<keyword evidence="5" id="KW-1185">Reference proteome</keyword>
<dbReference type="PANTHER" id="PTHR22946">
    <property type="entry name" value="DIENELACTONE HYDROLASE DOMAIN-CONTAINING PROTEIN-RELATED"/>
    <property type="match status" value="1"/>
</dbReference>
<organism evidence="4 5">
    <name type="scientific">Haematococcus lacustris</name>
    <name type="common">Green alga</name>
    <name type="synonym">Haematococcus pluvialis</name>
    <dbReference type="NCBI Taxonomy" id="44745"/>
    <lineage>
        <taxon>Eukaryota</taxon>
        <taxon>Viridiplantae</taxon>
        <taxon>Chlorophyta</taxon>
        <taxon>core chlorophytes</taxon>
        <taxon>Chlorophyceae</taxon>
        <taxon>CS clade</taxon>
        <taxon>Chlamydomonadales</taxon>
        <taxon>Haematococcaceae</taxon>
        <taxon>Haematococcus</taxon>
    </lineage>
</organism>
<dbReference type="AlphaFoldDB" id="A0A699YI96"/>
<dbReference type="SUPFAM" id="SSF53474">
    <property type="entry name" value="alpha/beta-Hydrolases"/>
    <property type="match status" value="1"/>
</dbReference>
<dbReference type="Pfam" id="PF02129">
    <property type="entry name" value="Peptidase_S15"/>
    <property type="match status" value="1"/>
</dbReference>
<gene>
    <name evidence="4" type="ORF">HaLaN_01390</name>
</gene>
<feature type="domain" description="Xaa-Pro dipeptidyl-peptidase-like" evidence="3">
    <location>
        <begin position="62"/>
        <end position="196"/>
    </location>
</feature>
<evidence type="ECO:0000313" key="4">
    <source>
        <dbReference type="EMBL" id="GFH06716.1"/>
    </source>
</evidence>
<evidence type="ECO:0000313" key="5">
    <source>
        <dbReference type="Proteomes" id="UP000485058"/>
    </source>
</evidence>
<dbReference type="InterPro" id="IPR050261">
    <property type="entry name" value="FrsA_esterase"/>
</dbReference>
<feature type="region of interest" description="Disordered" evidence="2">
    <location>
        <begin position="433"/>
        <end position="452"/>
    </location>
</feature>
<dbReference type="PANTHER" id="PTHR22946:SF9">
    <property type="entry name" value="POLYKETIDE TRANSFERASE AF380"/>
    <property type="match status" value="1"/>
</dbReference>
<dbReference type="InterPro" id="IPR000383">
    <property type="entry name" value="Xaa-Pro-like_dom"/>
</dbReference>
<accession>A0A699YI96</accession>
<dbReference type="EMBL" id="BLLF01000052">
    <property type="protein sequence ID" value="GFH06716.1"/>
    <property type="molecule type" value="Genomic_DNA"/>
</dbReference>
<dbReference type="GO" id="GO:0016788">
    <property type="term" value="F:hydrolase activity, acting on ester bonds"/>
    <property type="evidence" value="ECO:0007669"/>
    <property type="project" value="UniProtKB-ARBA"/>
</dbReference>
<feature type="region of interest" description="Disordered" evidence="2">
    <location>
        <begin position="215"/>
        <end position="244"/>
    </location>
</feature>
<dbReference type="Gene3D" id="3.40.50.1820">
    <property type="entry name" value="alpha/beta hydrolase"/>
    <property type="match status" value="2"/>
</dbReference>
<dbReference type="Proteomes" id="UP000485058">
    <property type="component" value="Unassembled WGS sequence"/>
</dbReference>
<comment type="caution">
    <text evidence="4">The sequence shown here is derived from an EMBL/GenBank/DDBJ whole genome shotgun (WGS) entry which is preliminary data.</text>
</comment>
<name>A0A699YI96_HAELA</name>
<dbReference type="InterPro" id="IPR029058">
    <property type="entry name" value="AB_hydrolase_fold"/>
</dbReference>